<keyword evidence="1" id="KW-0812">Transmembrane</keyword>
<feature type="transmembrane region" description="Helical" evidence="1">
    <location>
        <begin position="402"/>
        <end position="420"/>
    </location>
</feature>
<dbReference type="PANTHER" id="PTHR23028">
    <property type="entry name" value="ACETYLTRANSFERASE"/>
    <property type="match status" value="1"/>
</dbReference>
<gene>
    <name evidence="3" type="ORF">CKM354_001034900</name>
</gene>
<dbReference type="Pfam" id="PF01757">
    <property type="entry name" value="Acyl_transf_3"/>
    <property type="match status" value="1"/>
</dbReference>
<dbReference type="InterPro" id="IPR002656">
    <property type="entry name" value="Acyl_transf_3_dom"/>
</dbReference>
<keyword evidence="1" id="KW-1133">Transmembrane helix</keyword>
<keyword evidence="4" id="KW-1185">Reference proteome</keyword>
<dbReference type="GeneID" id="68295924"/>
<dbReference type="Proteomes" id="UP000825890">
    <property type="component" value="Unassembled WGS sequence"/>
</dbReference>
<dbReference type="EMBL" id="BOLY01000007">
    <property type="protein sequence ID" value="GIZ47252.1"/>
    <property type="molecule type" value="Genomic_DNA"/>
</dbReference>
<feature type="transmembrane region" description="Helical" evidence="1">
    <location>
        <begin position="448"/>
        <end position="472"/>
    </location>
</feature>
<comment type="caution">
    <text evidence="3">The sequence shown here is derived from an EMBL/GenBank/DDBJ whole genome shotgun (WGS) entry which is preliminary data.</text>
</comment>
<dbReference type="AlphaFoldDB" id="A0A9P3FJP0"/>
<accession>A0A9P3FJP0</accession>
<evidence type="ECO:0000256" key="1">
    <source>
        <dbReference type="SAM" id="Phobius"/>
    </source>
</evidence>
<organism evidence="3 4">
    <name type="scientific">Cercospora kikuchii</name>
    <dbReference type="NCBI Taxonomy" id="84275"/>
    <lineage>
        <taxon>Eukaryota</taxon>
        <taxon>Fungi</taxon>
        <taxon>Dikarya</taxon>
        <taxon>Ascomycota</taxon>
        <taxon>Pezizomycotina</taxon>
        <taxon>Dothideomycetes</taxon>
        <taxon>Dothideomycetidae</taxon>
        <taxon>Mycosphaerellales</taxon>
        <taxon>Mycosphaerellaceae</taxon>
        <taxon>Cercospora</taxon>
    </lineage>
</organism>
<evidence type="ECO:0000313" key="3">
    <source>
        <dbReference type="EMBL" id="GIZ47252.1"/>
    </source>
</evidence>
<feature type="domain" description="Acyltransferase 3" evidence="2">
    <location>
        <begin position="69"/>
        <end position="467"/>
    </location>
</feature>
<dbReference type="OrthoDB" id="5819582at2759"/>
<evidence type="ECO:0000313" key="4">
    <source>
        <dbReference type="Proteomes" id="UP000825890"/>
    </source>
</evidence>
<name>A0A9P3FJP0_9PEZI</name>
<evidence type="ECO:0000259" key="2">
    <source>
        <dbReference type="Pfam" id="PF01757"/>
    </source>
</evidence>
<dbReference type="InterPro" id="IPR050879">
    <property type="entry name" value="Acyltransferase_3"/>
</dbReference>
<sequence>MSISNAKFSALSPFGIDRAPVLTLGGTPNLNCSRKASSFVSMSEEKADLGIASTESPESPALKKVKREEWIDGLRGLASLQVTIFHTLSDVCWSFYRSPWADNSQLQMSNFFRIVPVRVLAHGPGMVRLFFVISGYCIGTSLQLTTHCDSRTARPSATYYRKLSSAVVRRWLRLYLPLAVIAILCQTLWFLDLYTEEPSDLHDLCPDARPWTSPWSHLACTITYLINALDVVNLKFTHGLHNTLWTVPLDARGSMQSYLALLGLANMRRKWRIVVLAALVVYHFWFCAHEIQGYVFGLLVVDIQKLVSLGGESTTAFRTWLRASAAIAFVTGLYLISLPPQQHTDPTEVLHDDYFFFKPLWLPHWENAAKYNWQAYFLGAFLVFPALLGLPECRACLCTRPLQFLGRISFSLFLVHSVVIRTLRARLIEWALVILHAQPPDGAHPASLSWMLANGVAVITTVVVAIVSAVLFQQKVEGPMLRWAKQIESRMTVPEEKYD</sequence>
<protein>
    <recommendedName>
        <fullName evidence="2">Acyltransferase 3 domain-containing protein</fullName>
    </recommendedName>
</protein>
<dbReference type="GO" id="GO:0016747">
    <property type="term" value="F:acyltransferase activity, transferring groups other than amino-acyl groups"/>
    <property type="evidence" value="ECO:0007669"/>
    <property type="project" value="InterPro"/>
</dbReference>
<feature type="transmembrane region" description="Helical" evidence="1">
    <location>
        <begin position="373"/>
        <end position="390"/>
    </location>
</feature>
<reference evidence="3 4" key="1">
    <citation type="submission" date="2021-01" db="EMBL/GenBank/DDBJ databases">
        <title>Cercospora kikuchii MAFF 305040 whole genome shotgun sequence.</title>
        <authorList>
            <person name="Kashiwa T."/>
            <person name="Suzuki T."/>
        </authorList>
    </citation>
    <scope>NUCLEOTIDE SEQUENCE [LARGE SCALE GENOMIC DNA]</scope>
    <source>
        <strain evidence="3 4">MAFF 305040</strain>
    </source>
</reference>
<dbReference type="RefSeq" id="XP_044661739.1">
    <property type="nucleotide sequence ID" value="XM_044805804.1"/>
</dbReference>
<feature type="transmembrane region" description="Helical" evidence="1">
    <location>
        <begin position="273"/>
        <end position="299"/>
    </location>
</feature>
<proteinExistence type="predicted"/>
<dbReference type="PANTHER" id="PTHR23028:SF134">
    <property type="entry name" value="PUTATIVE (AFU_ORTHOLOGUE AFUA_4G08520)-RELATED"/>
    <property type="match status" value="1"/>
</dbReference>
<feature type="transmembrane region" description="Helical" evidence="1">
    <location>
        <begin position="171"/>
        <end position="191"/>
    </location>
</feature>
<keyword evidence="1" id="KW-0472">Membrane</keyword>